<dbReference type="NCBIfam" id="TIGR01510">
    <property type="entry name" value="coaD_prev_kdtB"/>
    <property type="match status" value="1"/>
</dbReference>
<dbReference type="Gene3D" id="3.40.50.620">
    <property type="entry name" value="HUPs"/>
    <property type="match status" value="1"/>
</dbReference>
<dbReference type="SUPFAM" id="SSF52374">
    <property type="entry name" value="Nucleotidylyl transferase"/>
    <property type="match status" value="1"/>
</dbReference>
<dbReference type="InterPro" id="IPR004821">
    <property type="entry name" value="Cyt_trans-like"/>
</dbReference>
<feature type="domain" description="Cytidyltransferase-like" evidence="11">
    <location>
        <begin position="6"/>
        <end position="139"/>
    </location>
</feature>
<evidence type="ECO:0000256" key="4">
    <source>
        <dbReference type="ARBA" id="ARBA00022679"/>
    </source>
</evidence>
<proteinExistence type="inferred from homology"/>
<dbReference type="Pfam" id="PF01467">
    <property type="entry name" value="CTP_transf_like"/>
    <property type="match status" value="1"/>
</dbReference>
<dbReference type="InterPro" id="IPR014729">
    <property type="entry name" value="Rossmann-like_a/b/a_fold"/>
</dbReference>
<dbReference type="CDD" id="cd02163">
    <property type="entry name" value="PPAT"/>
    <property type="match status" value="1"/>
</dbReference>
<dbReference type="AlphaFoldDB" id="A0A382J697"/>
<keyword evidence="5" id="KW-0548">Nucleotidyltransferase</keyword>
<evidence type="ECO:0000256" key="6">
    <source>
        <dbReference type="ARBA" id="ARBA00022741"/>
    </source>
</evidence>
<reference evidence="12" key="1">
    <citation type="submission" date="2018-05" db="EMBL/GenBank/DDBJ databases">
        <authorList>
            <person name="Lanie J.A."/>
            <person name="Ng W.-L."/>
            <person name="Kazmierczak K.M."/>
            <person name="Andrzejewski T.M."/>
            <person name="Davidsen T.M."/>
            <person name="Wayne K.J."/>
            <person name="Tettelin H."/>
            <person name="Glass J.I."/>
            <person name="Rusch D."/>
            <person name="Podicherti R."/>
            <person name="Tsui H.-C.T."/>
            <person name="Winkler M.E."/>
        </authorList>
    </citation>
    <scope>NUCLEOTIDE SEQUENCE</scope>
</reference>
<keyword evidence="3" id="KW-0963">Cytoplasm</keyword>
<evidence type="ECO:0000256" key="2">
    <source>
        <dbReference type="ARBA" id="ARBA00013868"/>
    </source>
</evidence>
<dbReference type="PANTHER" id="PTHR21342:SF1">
    <property type="entry name" value="PHOSPHOPANTETHEINE ADENYLYLTRANSFERASE"/>
    <property type="match status" value="1"/>
</dbReference>
<evidence type="ECO:0000256" key="10">
    <source>
        <dbReference type="ARBA" id="ARBA00029346"/>
    </source>
</evidence>
<dbReference type="PANTHER" id="PTHR21342">
    <property type="entry name" value="PHOSPHOPANTETHEINE ADENYLYLTRANSFERASE"/>
    <property type="match status" value="1"/>
</dbReference>
<keyword evidence="8" id="KW-0460">Magnesium</keyword>
<dbReference type="GO" id="GO:0015937">
    <property type="term" value="P:coenzyme A biosynthetic process"/>
    <property type="evidence" value="ECO:0007669"/>
    <property type="project" value="UniProtKB-KW"/>
</dbReference>
<dbReference type="EMBL" id="UINC01071765">
    <property type="protein sequence ID" value="SVC06932.1"/>
    <property type="molecule type" value="Genomic_DNA"/>
</dbReference>
<evidence type="ECO:0000256" key="8">
    <source>
        <dbReference type="ARBA" id="ARBA00022842"/>
    </source>
</evidence>
<evidence type="ECO:0000313" key="12">
    <source>
        <dbReference type="EMBL" id="SVC06932.1"/>
    </source>
</evidence>
<dbReference type="GO" id="GO:0005524">
    <property type="term" value="F:ATP binding"/>
    <property type="evidence" value="ECO:0007669"/>
    <property type="project" value="UniProtKB-KW"/>
</dbReference>
<evidence type="ECO:0000256" key="7">
    <source>
        <dbReference type="ARBA" id="ARBA00022840"/>
    </source>
</evidence>
<name>A0A382J697_9ZZZZ</name>
<sequence>MAKIGIYPGTFDPLTFGHIDVIKRALKIVNRLIIAVSNDYSKDYLFSADERVLIVKNSLFKDLKFNNKLIKVVPFNTLTTSLCRKYKATIIFRGLRAVSDFEYEFQLAGMNRKLDKKIETVFLMSDVEKQVISSKFVKEIARLNGKIDNFVTKSTIKAIKDKI</sequence>
<dbReference type="EC" id="2.7.7.3" evidence="1"/>
<accession>A0A382J697</accession>
<dbReference type="PRINTS" id="PR01020">
    <property type="entry name" value="LPSBIOSNTHSS"/>
</dbReference>
<evidence type="ECO:0000256" key="5">
    <source>
        <dbReference type="ARBA" id="ARBA00022695"/>
    </source>
</evidence>
<comment type="catalytic activity">
    <reaction evidence="10">
        <text>(R)-4'-phosphopantetheine + ATP + H(+) = 3'-dephospho-CoA + diphosphate</text>
        <dbReference type="Rhea" id="RHEA:19801"/>
        <dbReference type="ChEBI" id="CHEBI:15378"/>
        <dbReference type="ChEBI" id="CHEBI:30616"/>
        <dbReference type="ChEBI" id="CHEBI:33019"/>
        <dbReference type="ChEBI" id="CHEBI:57328"/>
        <dbReference type="ChEBI" id="CHEBI:61723"/>
        <dbReference type="EC" id="2.7.7.3"/>
    </reaction>
</comment>
<dbReference type="GO" id="GO:0004595">
    <property type="term" value="F:pantetheine-phosphate adenylyltransferase activity"/>
    <property type="evidence" value="ECO:0007669"/>
    <property type="project" value="UniProtKB-EC"/>
</dbReference>
<organism evidence="12">
    <name type="scientific">marine metagenome</name>
    <dbReference type="NCBI Taxonomy" id="408172"/>
    <lineage>
        <taxon>unclassified sequences</taxon>
        <taxon>metagenomes</taxon>
        <taxon>ecological metagenomes</taxon>
    </lineage>
</organism>
<dbReference type="HAMAP" id="MF_00151">
    <property type="entry name" value="PPAT_bact"/>
    <property type="match status" value="1"/>
</dbReference>
<dbReference type="InterPro" id="IPR001980">
    <property type="entry name" value="PPAT"/>
</dbReference>
<keyword evidence="7" id="KW-0067">ATP-binding</keyword>
<evidence type="ECO:0000256" key="1">
    <source>
        <dbReference type="ARBA" id="ARBA00012392"/>
    </source>
</evidence>
<keyword evidence="9" id="KW-0173">Coenzyme A biosynthesis</keyword>
<keyword evidence="6" id="KW-0547">Nucleotide-binding</keyword>
<keyword evidence="4" id="KW-0808">Transferase</keyword>
<dbReference type="NCBIfam" id="TIGR00125">
    <property type="entry name" value="cyt_tran_rel"/>
    <property type="match status" value="1"/>
</dbReference>
<evidence type="ECO:0000256" key="3">
    <source>
        <dbReference type="ARBA" id="ARBA00022490"/>
    </source>
</evidence>
<protein>
    <recommendedName>
        <fullName evidence="2">Phosphopantetheine adenylyltransferase</fullName>
        <ecNumber evidence="1">2.7.7.3</ecNumber>
    </recommendedName>
</protein>
<evidence type="ECO:0000256" key="9">
    <source>
        <dbReference type="ARBA" id="ARBA00022993"/>
    </source>
</evidence>
<evidence type="ECO:0000259" key="11">
    <source>
        <dbReference type="Pfam" id="PF01467"/>
    </source>
</evidence>
<gene>
    <name evidence="12" type="ORF">METZ01_LOCUS259786</name>
</gene>